<dbReference type="InParanoid" id="A0A803JTU3"/>
<feature type="chain" id="PRO_5031503474" evidence="7">
    <location>
        <begin position="18"/>
        <end position="548"/>
    </location>
</feature>
<keyword evidence="4 6" id="KW-0472">Membrane</keyword>
<dbReference type="InterPro" id="IPR026910">
    <property type="entry name" value="Shisa"/>
</dbReference>
<name>A0A803JTU3_XENTR</name>
<comment type="subcellular location">
    <subcellularLocation>
        <location evidence="1">Membrane</location>
    </subcellularLocation>
</comment>
<evidence type="ECO:0000256" key="1">
    <source>
        <dbReference type="ARBA" id="ARBA00004370"/>
    </source>
</evidence>
<dbReference type="Bgee" id="ENSXETG00000035096">
    <property type="expression patterns" value="Expressed in ectoderm-derived structure and 3 other cell types or tissues"/>
</dbReference>
<dbReference type="Ensembl" id="ENSXETT00000105492">
    <property type="protein sequence ID" value="ENSXETP00000111446"/>
    <property type="gene ID" value="ENSXETG00000035096"/>
</dbReference>
<feature type="transmembrane region" description="Helical" evidence="6">
    <location>
        <begin position="149"/>
        <end position="170"/>
    </location>
</feature>
<dbReference type="PANTHER" id="PTHR31774">
    <property type="entry name" value="PROTEIN SHISA-9-RELATED"/>
    <property type="match status" value="1"/>
</dbReference>
<evidence type="ECO:0000313" key="9">
    <source>
        <dbReference type="Ensembl" id="ENSXETP00000111446"/>
    </source>
</evidence>
<evidence type="ECO:0000259" key="8">
    <source>
        <dbReference type="Pfam" id="PF13908"/>
    </source>
</evidence>
<dbReference type="PANTHER" id="PTHR31774:SF2">
    <property type="entry name" value="PROTEIN SHISA-7"/>
    <property type="match status" value="1"/>
</dbReference>
<feature type="region of interest" description="Disordered" evidence="5">
    <location>
        <begin position="243"/>
        <end position="266"/>
    </location>
</feature>
<dbReference type="InterPro" id="IPR053891">
    <property type="entry name" value="Shisa_N"/>
</dbReference>
<dbReference type="Pfam" id="PF13908">
    <property type="entry name" value="Shisa_N"/>
    <property type="match status" value="1"/>
</dbReference>
<keyword evidence="2 6" id="KW-0812">Transmembrane</keyword>
<reference evidence="9" key="2">
    <citation type="submission" date="2021-03" db="UniProtKB">
        <authorList>
            <consortium name="Ensembl"/>
        </authorList>
    </citation>
    <scope>IDENTIFICATION</scope>
</reference>
<gene>
    <name evidence="9" type="primary">shisa7</name>
</gene>
<proteinExistence type="predicted"/>
<dbReference type="FunCoup" id="A0A803JTU3">
    <property type="interactions" value="12"/>
</dbReference>
<evidence type="ECO:0000256" key="4">
    <source>
        <dbReference type="ARBA" id="ARBA00023136"/>
    </source>
</evidence>
<evidence type="ECO:0000256" key="7">
    <source>
        <dbReference type="SAM" id="SignalP"/>
    </source>
</evidence>
<feature type="signal peptide" evidence="7">
    <location>
        <begin position="1"/>
        <end position="17"/>
    </location>
</feature>
<evidence type="ECO:0000256" key="3">
    <source>
        <dbReference type="ARBA" id="ARBA00022989"/>
    </source>
</evidence>
<feature type="domain" description="Shisa N-terminal" evidence="8">
    <location>
        <begin position="65"/>
        <end position="115"/>
    </location>
</feature>
<evidence type="ECO:0000256" key="2">
    <source>
        <dbReference type="ARBA" id="ARBA00022692"/>
    </source>
</evidence>
<evidence type="ECO:0000256" key="5">
    <source>
        <dbReference type="SAM" id="MobiDB-lite"/>
    </source>
</evidence>
<dbReference type="AlphaFoldDB" id="A0A803JTU3"/>
<accession>A0A803JTU3</accession>
<protein>
    <submittedName>
        <fullName evidence="9">Shisa family member 7</fullName>
    </submittedName>
</protein>
<evidence type="ECO:0000256" key="6">
    <source>
        <dbReference type="SAM" id="Phobius"/>
    </source>
</evidence>
<reference evidence="9" key="1">
    <citation type="journal article" date="2010" name="Science">
        <title>The genome of the Western clawed frog Xenopus tropicalis.</title>
        <authorList>
            <person name="Hellsten U."/>
            <person name="Harland R.M."/>
            <person name="Gilchrist M.J."/>
            <person name="Hendrix D."/>
            <person name="Jurka J."/>
            <person name="Kapitonov V."/>
            <person name="Ovcharenko I."/>
            <person name="Putnam N.H."/>
            <person name="Shu S."/>
            <person name="Taher L."/>
            <person name="Blitz I.L."/>
            <person name="Blumberg B."/>
            <person name="Dichmann D.S."/>
            <person name="Dubchak I."/>
            <person name="Amaya E."/>
            <person name="Detter J.C."/>
            <person name="Fletcher R."/>
            <person name="Gerhard D.S."/>
            <person name="Goodstein D."/>
            <person name="Graves T."/>
            <person name="Grigoriev I.V."/>
            <person name="Grimwood J."/>
            <person name="Kawashima T."/>
            <person name="Lindquist E."/>
            <person name="Lucas S.M."/>
            <person name="Mead P.E."/>
            <person name="Mitros T."/>
            <person name="Ogino H."/>
            <person name="Ohta Y."/>
            <person name="Poliakov A.V."/>
            <person name="Pollet N."/>
            <person name="Robert J."/>
            <person name="Salamov A."/>
            <person name="Sater A.K."/>
            <person name="Schmutz J."/>
            <person name="Terry A."/>
            <person name="Vize P.D."/>
            <person name="Warren W.C."/>
            <person name="Wells D."/>
            <person name="Wills A."/>
            <person name="Wilson R.K."/>
            <person name="Zimmerman L.B."/>
            <person name="Zorn A.M."/>
            <person name="Grainger R."/>
            <person name="Grammer T."/>
            <person name="Khokha M.K."/>
            <person name="Richardson P.M."/>
            <person name="Rokhsar D.S."/>
        </authorList>
    </citation>
    <scope>NUCLEOTIDE SEQUENCE [LARGE SCALE GENOMIC DNA]</scope>
    <source>
        <strain evidence="9">Nigerian</strain>
    </source>
</reference>
<feature type="compositionally biased region" description="Polar residues" evidence="5">
    <location>
        <begin position="243"/>
        <end position="258"/>
    </location>
</feature>
<keyword evidence="7" id="KW-0732">Signal</keyword>
<sequence length="548" mass="62213">MYHLLTVLVSVTLDVFSMHSVLRVGALQARRQGNQTQTLPMLLAHIKRPPASQNASSGKSQSVPDMCYGYFDVMGQFDTTFNCTTGTFRYCCGTCHYRFCCEHRHKRLDQEKCSNYNTPLWAYTTQSITTSANSKQNQNEHSDQTNSTVYVICGVISFTLAVGIGAKIAFNKASRRARGREIHVPSLSITASNANGLLLHKYGRPLIEEHGGSDRLMSQRATFPGPLNTRALVDILRHQSVPGNLTERNNSTTLTSGIHDNGPSRPPKNLYNPVKSAKSNHDNMHHNFILTVNSPKHSATLDYRMNNIQLPTSSTKYNTLSFSRSFHNLSHLPPSYEAAIKSDISRYSSLKRLAEKDMDDFYLKRKHLAELTRGTLPLHVMKMNYDHDGYLEKSQAPRRVMSQEHILSDNHYPVHYDYTIPRDRLVSQERLLSREVLHSQEHLLSPERMHRRGPSPFQEMRLVHQKALSHTNVCASTPMLDRHHMIKMNSHPTSSNSPKTTWDMGNHTANRRQAFAAKRQNTIEQLQFIPGHLPSQHLRTGSKNEVTV</sequence>
<organism evidence="9">
    <name type="scientific">Xenopus tropicalis</name>
    <name type="common">Western clawed frog</name>
    <name type="synonym">Silurana tropicalis</name>
    <dbReference type="NCBI Taxonomy" id="8364"/>
    <lineage>
        <taxon>Eukaryota</taxon>
        <taxon>Metazoa</taxon>
        <taxon>Chordata</taxon>
        <taxon>Craniata</taxon>
        <taxon>Vertebrata</taxon>
        <taxon>Euteleostomi</taxon>
        <taxon>Amphibia</taxon>
        <taxon>Batrachia</taxon>
        <taxon>Anura</taxon>
        <taxon>Pipoidea</taxon>
        <taxon>Pipidae</taxon>
        <taxon>Xenopodinae</taxon>
        <taxon>Xenopus</taxon>
        <taxon>Silurana</taxon>
    </lineage>
</organism>
<dbReference type="GO" id="GO:0016020">
    <property type="term" value="C:membrane"/>
    <property type="evidence" value="ECO:0007669"/>
    <property type="project" value="UniProtKB-SubCell"/>
</dbReference>
<keyword evidence="3 6" id="KW-1133">Transmembrane helix</keyword>
<dbReference type="GeneTree" id="ENSGT00940000162254"/>